<gene>
    <name evidence="2" type="ORF">HPBE_LOCUS23952</name>
</gene>
<evidence type="ECO:0000313" key="2">
    <source>
        <dbReference type="EMBL" id="VDP41986.1"/>
    </source>
</evidence>
<proteinExistence type="predicted"/>
<dbReference type="AlphaFoldDB" id="A0A183GMN3"/>
<dbReference type="EMBL" id="UZAH01035665">
    <property type="protein sequence ID" value="VDP41986.1"/>
    <property type="molecule type" value="Genomic_DNA"/>
</dbReference>
<name>A0A183GMN3_HELPZ</name>
<keyword evidence="3" id="KW-1185">Reference proteome</keyword>
<protein>
    <submittedName>
        <fullName evidence="2 4">Uncharacterized protein</fullName>
    </submittedName>
</protein>
<evidence type="ECO:0000256" key="1">
    <source>
        <dbReference type="SAM" id="MobiDB-lite"/>
    </source>
</evidence>
<organism evidence="3 4">
    <name type="scientific">Heligmosomoides polygyrus</name>
    <name type="common">Parasitic roundworm</name>
    <dbReference type="NCBI Taxonomy" id="6339"/>
    <lineage>
        <taxon>Eukaryota</taxon>
        <taxon>Metazoa</taxon>
        <taxon>Ecdysozoa</taxon>
        <taxon>Nematoda</taxon>
        <taxon>Chromadorea</taxon>
        <taxon>Rhabditida</taxon>
        <taxon>Rhabditina</taxon>
        <taxon>Rhabditomorpha</taxon>
        <taxon>Strongyloidea</taxon>
        <taxon>Heligmosomidae</taxon>
        <taxon>Heligmosomoides</taxon>
    </lineage>
</organism>
<dbReference type="WBParaSite" id="HPBE_0002395301-mRNA-1">
    <property type="protein sequence ID" value="HPBE_0002395301-mRNA-1"/>
    <property type="gene ID" value="HPBE_0002395301"/>
</dbReference>
<accession>A0A3P8HF04</accession>
<sequence>MPKMGSLSRTGIETEDLDPENGMKTALVSMGFFPSHAFSKEIIFIMKKEHLDHYRILGAKVRFGRKLEKNISHRAKRSRNAVNDEHIPSDSIYRYDWLIKECLRNTTPQWAAVPSKPRLKPPNNELGPQFERYQKWLR</sequence>
<reference evidence="2 3" key="1">
    <citation type="submission" date="2018-11" db="EMBL/GenBank/DDBJ databases">
        <authorList>
            <consortium name="Pathogen Informatics"/>
        </authorList>
    </citation>
    <scope>NUCLEOTIDE SEQUENCE [LARGE SCALE GENOMIC DNA]</scope>
</reference>
<evidence type="ECO:0000313" key="3">
    <source>
        <dbReference type="Proteomes" id="UP000050761"/>
    </source>
</evidence>
<accession>A0A183GMN3</accession>
<reference evidence="4" key="2">
    <citation type="submission" date="2019-09" db="UniProtKB">
        <authorList>
            <consortium name="WormBaseParasite"/>
        </authorList>
    </citation>
    <scope>IDENTIFICATION</scope>
</reference>
<evidence type="ECO:0000313" key="4">
    <source>
        <dbReference type="WBParaSite" id="HPBE_0002395301-mRNA-1"/>
    </source>
</evidence>
<dbReference type="Proteomes" id="UP000050761">
    <property type="component" value="Unassembled WGS sequence"/>
</dbReference>
<feature type="region of interest" description="Disordered" evidence="1">
    <location>
        <begin position="1"/>
        <end position="20"/>
    </location>
</feature>